<dbReference type="CDD" id="cd01098">
    <property type="entry name" value="PAN_AP_plant"/>
    <property type="match status" value="1"/>
</dbReference>
<dbReference type="Proteomes" id="UP000265566">
    <property type="component" value="Chromosome 2"/>
</dbReference>
<name>A0A396J9G3_MEDTR</name>
<dbReference type="InterPro" id="IPR000858">
    <property type="entry name" value="S_locus_glycoprot_dom"/>
</dbReference>
<feature type="binding site" evidence="20">
    <location>
        <position position="556"/>
    </location>
    <ligand>
        <name>ATP</name>
        <dbReference type="ChEBI" id="CHEBI:30616"/>
    </ligand>
</feature>
<keyword evidence="8 18" id="KW-0547">Nucleotide-binding</keyword>
<evidence type="ECO:0000313" key="28">
    <source>
        <dbReference type="Proteomes" id="UP000265566"/>
    </source>
</evidence>
<comment type="subcellular location">
    <subcellularLocation>
        <location evidence="1">Cell membrane</location>
        <topology evidence="1">Single-pass type I membrane protein</topology>
    </subcellularLocation>
</comment>
<evidence type="ECO:0000256" key="15">
    <source>
        <dbReference type="ARBA" id="ARBA00023180"/>
    </source>
</evidence>
<keyword evidence="7" id="KW-0732">Signal</keyword>
<dbReference type="FunFam" id="3.30.200.20:FF:000145">
    <property type="entry name" value="receptor-like serine/threonine-protein kinase SD1-8"/>
    <property type="match status" value="1"/>
</dbReference>
<evidence type="ECO:0000256" key="9">
    <source>
        <dbReference type="ARBA" id="ARBA00022777"/>
    </source>
</evidence>
<dbReference type="Pfam" id="PF00954">
    <property type="entry name" value="S_locus_glycop"/>
    <property type="match status" value="1"/>
</dbReference>
<evidence type="ECO:0000256" key="12">
    <source>
        <dbReference type="ARBA" id="ARBA00023136"/>
    </source>
</evidence>
<evidence type="ECO:0000259" key="25">
    <source>
        <dbReference type="PROSITE" id="PS50927"/>
    </source>
</evidence>
<evidence type="ECO:0000259" key="24">
    <source>
        <dbReference type="PROSITE" id="PS50026"/>
    </source>
</evidence>
<dbReference type="GO" id="GO:0005524">
    <property type="term" value="F:ATP binding"/>
    <property type="evidence" value="ECO:0007669"/>
    <property type="project" value="UniProtKB-UniRule"/>
</dbReference>
<dbReference type="InterPro" id="IPR000719">
    <property type="entry name" value="Prot_kinase_dom"/>
</dbReference>
<comment type="catalytic activity">
    <reaction evidence="17 18">
        <text>L-seryl-[protein] + ATP = O-phospho-L-seryl-[protein] + ADP + H(+)</text>
        <dbReference type="Rhea" id="RHEA:17989"/>
        <dbReference type="Rhea" id="RHEA-COMP:9863"/>
        <dbReference type="Rhea" id="RHEA-COMP:11604"/>
        <dbReference type="ChEBI" id="CHEBI:15378"/>
        <dbReference type="ChEBI" id="CHEBI:29999"/>
        <dbReference type="ChEBI" id="CHEBI:30616"/>
        <dbReference type="ChEBI" id="CHEBI:83421"/>
        <dbReference type="ChEBI" id="CHEBI:456216"/>
        <dbReference type="EC" id="2.7.11.1"/>
    </reaction>
</comment>
<evidence type="ECO:0000313" key="27">
    <source>
        <dbReference type="EMBL" id="RHN71807.1"/>
    </source>
</evidence>
<evidence type="ECO:0000256" key="21">
    <source>
        <dbReference type="SAM" id="MobiDB-lite"/>
    </source>
</evidence>
<evidence type="ECO:0000256" key="6">
    <source>
        <dbReference type="ARBA" id="ARBA00022692"/>
    </source>
</evidence>
<comment type="caution">
    <text evidence="27">The sequence shown here is derived from an EMBL/GenBank/DDBJ whole genome shotgun (WGS) entry which is preliminary data.</text>
</comment>
<keyword evidence="5 18" id="KW-0808">Transferase</keyword>
<reference evidence="28" key="1">
    <citation type="journal article" date="2018" name="Nat. Plants">
        <title>Whole-genome landscape of Medicago truncatula symbiotic genes.</title>
        <authorList>
            <person name="Pecrix Y."/>
            <person name="Staton S.E."/>
            <person name="Sallet E."/>
            <person name="Lelandais-Briere C."/>
            <person name="Moreau S."/>
            <person name="Carrere S."/>
            <person name="Blein T."/>
            <person name="Jardinaud M.F."/>
            <person name="Latrasse D."/>
            <person name="Zouine M."/>
            <person name="Zahm M."/>
            <person name="Kreplak J."/>
            <person name="Mayjonade B."/>
            <person name="Satge C."/>
            <person name="Perez M."/>
            <person name="Cauet S."/>
            <person name="Marande W."/>
            <person name="Chantry-Darmon C."/>
            <person name="Lopez-Roques C."/>
            <person name="Bouchez O."/>
            <person name="Berard A."/>
            <person name="Debelle F."/>
            <person name="Munos S."/>
            <person name="Bendahmane A."/>
            <person name="Berges H."/>
            <person name="Niebel A."/>
            <person name="Buitink J."/>
            <person name="Frugier F."/>
            <person name="Benhamed M."/>
            <person name="Crespi M."/>
            <person name="Gouzy J."/>
            <person name="Gamas P."/>
        </authorList>
    </citation>
    <scope>NUCLEOTIDE SEQUENCE [LARGE SCALE GENOMIC DNA]</scope>
    <source>
        <strain evidence="28">cv. Jemalong A17</strain>
    </source>
</reference>
<protein>
    <recommendedName>
        <fullName evidence="18">Receptor-like serine/threonine-protein kinase</fullName>
        <ecNumber evidence="18">2.7.11.1</ecNumber>
    </recommendedName>
</protein>
<proteinExistence type="inferred from homology"/>
<evidence type="ECO:0000256" key="7">
    <source>
        <dbReference type="ARBA" id="ARBA00022729"/>
    </source>
</evidence>
<dbReference type="Gene3D" id="2.90.10.10">
    <property type="entry name" value="Bulb-type lectin domain"/>
    <property type="match status" value="1"/>
</dbReference>
<dbReference type="CDD" id="cd14066">
    <property type="entry name" value="STKc_IRAK"/>
    <property type="match status" value="1"/>
</dbReference>
<keyword evidence="9 18" id="KW-0418">Kinase</keyword>
<dbReference type="PROSITE" id="PS50011">
    <property type="entry name" value="PROTEIN_KINASE_DOM"/>
    <property type="match status" value="1"/>
</dbReference>
<dbReference type="Pfam" id="PF08276">
    <property type="entry name" value="PAN_2"/>
    <property type="match status" value="1"/>
</dbReference>
<dbReference type="InterPro" id="IPR017441">
    <property type="entry name" value="Protein_kinase_ATP_BS"/>
</dbReference>
<gene>
    <name evidence="27" type="ORF">MtrunA17_Chr2g0280801</name>
</gene>
<evidence type="ECO:0000256" key="1">
    <source>
        <dbReference type="ARBA" id="ARBA00004251"/>
    </source>
</evidence>
<accession>A0A396J9G3</accession>
<dbReference type="PROSITE" id="PS00108">
    <property type="entry name" value="PROTEIN_KINASE_ST"/>
    <property type="match status" value="1"/>
</dbReference>
<dbReference type="SUPFAM" id="SSF51110">
    <property type="entry name" value="alpha-D-mannose-specific plant lectins"/>
    <property type="match status" value="1"/>
</dbReference>
<evidence type="ECO:0000256" key="4">
    <source>
        <dbReference type="ARBA" id="ARBA00022536"/>
    </source>
</evidence>
<keyword evidence="6 22" id="KW-0812">Transmembrane</keyword>
<dbReference type="EC" id="2.7.11.1" evidence="18"/>
<dbReference type="GO" id="GO:0005886">
    <property type="term" value="C:plasma membrane"/>
    <property type="evidence" value="ECO:0007669"/>
    <property type="project" value="UniProtKB-SubCell"/>
</dbReference>
<evidence type="ECO:0000256" key="22">
    <source>
        <dbReference type="SAM" id="Phobius"/>
    </source>
</evidence>
<feature type="domain" description="Protein kinase" evidence="23">
    <location>
        <begin position="528"/>
        <end position="810"/>
    </location>
</feature>
<comment type="catalytic activity">
    <reaction evidence="16 18">
        <text>L-threonyl-[protein] + ATP = O-phospho-L-threonyl-[protein] + ADP + H(+)</text>
        <dbReference type="Rhea" id="RHEA:46608"/>
        <dbReference type="Rhea" id="RHEA-COMP:11060"/>
        <dbReference type="Rhea" id="RHEA-COMP:11605"/>
        <dbReference type="ChEBI" id="CHEBI:15378"/>
        <dbReference type="ChEBI" id="CHEBI:30013"/>
        <dbReference type="ChEBI" id="CHEBI:30616"/>
        <dbReference type="ChEBI" id="CHEBI:61977"/>
        <dbReference type="ChEBI" id="CHEBI:456216"/>
        <dbReference type="EC" id="2.7.11.1"/>
    </reaction>
</comment>
<evidence type="ECO:0000256" key="3">
    <source>
        <dbReference type="ARBA" id="ARBA00022527"/>
    </source>
</evidence>
<feature type="transmembrane region" description="Helical" evidence="22">
    <location>
        <begin position="449"/>
        <end position="469"/>
    </location>
</feature>
<dbReference type="GO" id="GO:0048544">
    <property type="term" value="P:recognition of pollen"/>
    <property type="evidence" value="ECO:0007669"/>
    <property type="project" value="InterPro"/>
</dbReference>
<sequence>MLGLLVQVNMLHILFFISTLYMIKIGCASMSTITSSQLIKYSETISSSDDAFKLGFFSPVNTTNRYVGIWYLNQSNIIWVANREKPIQDSSGVITISDDNTNLVVLNRHKHVIWSSNVSSNLASSNSNVTAQLQNTGNLILQEDTTGNIIWESFKHPSDAFLPNMIISTNQRTGEKVKYTSWKTPLDPAIGNFSLSLERLNSPEVFVWNQTKPYWRSGPWNGQVLVGLPSRLLYASDILTLSIGRKDNGSIVETTYTLLNSSFFAIATVNSEGKLVYTSWMNGHQVGTTVVQENECDIYGFCGPNGSCDLTNSPICTCLKGFEPRNVDEWNRQNWISGCARKASLQCERVKYNGSELGGKGDGFVKLEMTKIPDFVQQSYLFADACRTECLNNCSCVAYAYDDGIRCLTWSGNLIDIVRFSSGGIDLYIRQAYSELSTDRDGKRNFTKIIISMGVVGAIIFATASYFLWSWASKYSARRKIEKMLVSSTRQIHPENRNASLIGNVKQVKIEDLPLFEFQKISTATNNFGSPNKIGQGGFGSAYKGELQDGLEIAVKRLSKASGQGLEEFMNEVIVISKLQHRNLVRLLGCCIEGEEKMLVYEYMPNNSLDFYLFDPIKKKILDWQKRLYIIEGISRGLLYLHRDSRLRIIHRDLKPSNILLDGELNPKISDFGMARIFGGSENEGNTRRIVGTYGYMSPEYAMEGLFSEKSDVFSFGVLLLEIISGRKNTSFYNHQALTLLGYTWKLWNEDEVVALIDQEICNADYVGNILRCIHIGLLCVQEIAKERPTMATVVSMLNSEIVKLPHPSQPAFLLSQTEHRADSGQQNNDSNNSVTVTSLQGR</sequence>
<feature type="domain" description="Bulb-type lectin" evidence="25">
    <location>
        <begin position="30"/>
        <end position="154"/>
    </location>
</feature>
<evidence type="ECO:0000256" key="5">
    <source>
        <dbReference type="ARBA" id="ARBA00022679"/>
    </source>
</evidence>
<keyword evidence="11 22" id="KW-1133">Transmembrane helix</keyword>
<evidence type="ECO:0000256" key="2">
    <source>
        <dbReference type="ARBA" id="ARBA00022475"/>
    </source>
</evidence>
<dbReference type="PROSITE" id="PS50948">
    <property type="entry name" value="PAN"/>
    <property type="match status" value="1"/>
</dbReference>
<keyword evidence="13" id="KW-1015">Disulfide bond</keyword>
<evidence type="ECO:0000256" key="14">
    <source>
        <dbReference type="ARBA" id="ARBA00023170"/>
    </source>
</evidence>
<dbReference type="InterPro" id="IPR024171">
    <property type="entry name" value="SRK-like_kinase"/>
</dbReference>
<keyword evidence="14" id="KW-0675">Receptor</keyword>
<feature type="compositionally biased region" description="Low complexity" evidence="21">
    <location>
        <begin position="824"/>
        <end position="843"/>
    </location>
</feature>
<keyword evidence="4 19" id="KW-0245">EGF-like domain</keyword>
<dbReference type="PROSITE" id="PS50026">
    <property type="entry name" value="EGF_3"/>
    <property type="match status" value="1"/>
</dbReference>
<evidence type="ECO:0000256" key="8">
    <source>
        <dbReference type="ARBA" id="ARBA00022741"/>
    </source>
</evidence>
<dbReference type="FunFam" id="2.90.10.10:FF:000001">
    <property type="entry name" value="G-type lectin S-receptor-like serine/threonine-protein kinase"/>
    <property type="match status" value="1"/>
</dbReference>
<feature type="domain" description="Apple" evidence="26">
    <location>
        <begin position="347"/>
        <end position="432"/>
    </location>
</feature>
<keyword evidence="15" id="KW-0325">Glycoprotein</keyword>
<evidence type="ECO:0000256" key="16">
    <source>
        <dbReference type="ARBA" id="ARBA00047899"/>
    </source>
</evidence>
<dbReference type="Gene3D" id="3.30.200.20">
    <property type="entry name" value="Phosphorylase Kinase, domain 1"/>
    <property type="match status" value="1"/>
</dbReference>
<dbReference type="GO" id="GO:0106310">
    <property type="term" value="F:protein serine kinase activity"/>
    <property type="evidence" value="ECO:0007669"/>
    <property type="project" value="RHEA"/>
</dbReference>
<evidence type="ECO:0000256" key="20">
    <source>
        <dbReference type="PROSITE-ProRule" id="PRU10141"/>
    </source>
</evidence>
<comment type="similarity">
    <text evidence="18">Belongs to the protein kinase superfamily. Ser/Thr protein kinase family.</text>
</comment>
<dbReference type="Pfam" id="PF07714">
    <property type="entry name" value="PK_Tyr_Ser-Thr"/>
    <property type="match status" value="1"/>
</dbReference>
<keyword evidence="10 18" id="KW-0067">ATP-binding</keyword>
<dbReference type="SMART" id="SM00220">
    <property type="entry name" value="S_TKc"/>
    <property type="match status" value="1"/>
</dbReference>
<dbReference type="FunFam" id="1.10.510.10:FF:000060">
    <property type="entry name" value="G-type lectin S-receptor-like serine/threonine-protein kinase"/>
    <property type="match status" value="1"/>
</dbReference>
<dbReference type="EMBL" id="PSQE01000002">
    <property type="protein sequence ID" value="RHN71807.1"/>
    <property type="molecule type" value="Genomic_DNA"/>
</dbReference>
<dbReference type="SMART" id="SM00473">
    <property type="entry name" value="PAN_AP"/>
    <property type="match status" value="1"/>
</dbReference>
<evidence type="ECO:0000256" key="18">
    <source>
        <dbReference type="PIRNR" id="PIRNR000641"/>
    </source>
</evidence>
<dbReference type="Gene3D" id="1.10.510.10">
    <property type="entry name" value="Transferase(Phosphotransferase) domain 1"/>
    <property type="match status" value="1"/>
</dbReference>
<feature type="region of interest" description="Disordered" evidence="21">
    <location>
        <begin position="819"/>
        <end position="843"/>
    </location>
</feature>
<dbReference type="InterPro" id="IPR008271">
    <property type="entry name" value="Ser/Thr_kinase_AS"/>
</dbReference>
<evidence type="ECO:0000256" key="17">
    <source>
        <dbReference type="ARBA" id="ARBA00048679"/>
    </source>
</evidence>
<dbReference type="InterPro" id="IPR036426">
    <property type="entry name" value="Bulb-type_lectin_dom_sf"/>
</dbReference>
<evidence type="ECO:0000259" key="23">
    <source>
        <dbReference type="PROSITE" id="PS50011"/>
    </source>
</evidence>
<feature type="transmembrane region" description="Helical" evidence="22">
    <location>
        <begin position="6"/>
        <end position="23"/>
    </location>
</feature>
<dbReference type="PANTHER" id="PTHR27002">
    <property type="entry name" value="RECEPTOR-LIKE SERINE/THREONINE-PROTEIN KINASE SD1-8"/>
    <property type="match status" value="1"/>
</dbReference>
<dbReference type="Pfam" id="PF01453">
    <property type="entry name" value="B_lectin"/>
    <property type="match status" value="1"/>
</dbReference>
<dbReference type="CDD" id="cd00028">
    <property type="entry name" value="B_lectin"/>
    <property type="match status" value="1"/>
</dbReference>
<dbReference type="PROSITE" id="PS00107">
    <property type="entry name" value="PROTEIN_KINASE_ATP"/>
    <property type="match status" value="1"/>
</dbReference>
<dbReference type="InterPro" id="IPR003609">
    <property type="entry name" value="Pan_app"/>
</dbReference>
<organism evidence="27 28">
    <name type="scientific">Medicago truncatula</name>
    <name type="common">Barrel medic</name>
    <name type="synonym">Medicago tribuloides</name>
    <dbReference type="NCBI Taxonomy" id="3880"/>
    <lineage>
        <taxon>Eukaryota</taxon>
        <taxon>Viridiplantae</taxon>
        <taxon>Streptophyta</taxon>
        <taxon>Embryophyta</taxon>
        <taxon>Tracheophyta</taxon>
        <taxon>Spermatophyta</taxon>
        <taxon>Magnoliopsida</taxon>
        <taxon>eudicotyledons</taxon>
        <taxon>Gunneridae</taxon>
        <taxon>Pentapetalae</taxon>
        <taxon>rosids</taxon>
        <taxon>fabids</taxon>
        <taxon>Fabales</taxon>
        <taxon>Fabaceae</taxon>
        <taxon>Papilionoideae</taxon>
        <taxon>50 kb inversion clade</taxon>
        <taxon>NPAAA clade</taxon>
        <taxon>Hologalegina</taxon>
        <taxon>IRL clade</taxon>
        <taxon>Trifolieae</taxon>
        <taxon>Medicago</taxon>
    </lineage>
</organism>
<dbReference type="PANTHER" id="PTHR27002:SF1114">
    <property type="entry name" value="RECEPTOR-LIKE SERINE_THREONINE-PROTEIN KINASE"/>
    <property type="match status" value="1"/>
</dbReference>
<evidence type="ECO:0000256" key="13">
    <source>
        <dbReference type="ARBA" id="ARBA00023157"/>
    </source>
</evidence>
<dbReference type="PIRSF" id="PIRSF000641">
    <property type="entry name" value="SRK"/>
    <property type="match status" value="1"/>
</dbReference>
<keyword evidence="2" id="KW-1003">Cell membrane</keyword>
<dbReference type="InterPro" id="IPR000742">
    <property type="entry name" value="EGF"/>
</dbReference>
<dbReference type="GO" id="GO:0004674">
    <property type="term" value="F:protein serine/threonine kinase activity"/>
    <property type="evidence" value="ECO:0007669"/>
    <property type="project" value="UniProtKB-KW"/>
</dbReference>
<evidence type="ECO:0000256" key="10">
    <source>
        <dbReference type="ARBA" id="ARBA00022840"/>
    </source>
</evidence>
<dbReference type="InterPro" id="IPR001480">
    <property type="entry name" value="Bulb-type_lectin_dom"/>
</dbReference>
<evidence type="ECO:0000256" key="19">
    <source>
        <dbReference type="PROSITE-ProRule" id="PRU00076"/>
    </source>
</evidence>
<dbReference type="PROSITE" id="PS50927">
    <property type="entry name" value="BULB_LECTIN"/>
    <property type="match status" value="1"/>
</dbReference>
<dbReference type="SMART" id="SM00108">
    <property type="entry name" value="B_lectin"/>
    <property type="match status" value="1"/>
</dbReference>
<evidence type="ECO:0000259" key="26">
    <source>
        <dbReference type="PROSITE" id="PS50948"/>
    </source>
</evidence>
<dbReference type="InterPro" id="IPR011009">
    <property type="entry name" value="Kinase-like_dom_sf"/>
</dbReference>
<dbReference type="SUPFAM" id="SSF56112">
    <property type="entry name" value="Protein kinase-like (PK-like)"/>
    <property type="match status" value="1"/>
</dbReference>
<keyword evidence="12 22" id="KW-0472">Membrane</keyword>
<dbReference type="InterPro" id="IPR001245">
    <property type="entry name" value="Ser-Thr/Tyr_kinase_cat_dom"/>
</dbReference>
<dbReference type="CDD" id="cd00054">
    <property type="entry name" value="EGF_CA"/>
    <property type="match status" value="1"/>
</dbReference>
<comment type="caution">
    <text evidence="19">Lacks conserved residue(s) required for the propagation of feature annotation.</text>
</comment>
<dbReference type="Gramene" id="rna7443">
    <property type="protein sequence ID" value="RHN71807.1"/>
    <property type="gene ID" value="gene7443"/>
</dbReference>
<feature type="domain" description="EGF-like" evidence="24">
    <location>
        <begin position="292"/>
        <end position="328"/>
    </location>
</feature>
<evidence type="ECO:0000256" key="11">
    <source>
        <dbReference type="ARBA" id="ARBA00022989"/>
    </source>
</evidence>
<dbReference type="AlphaFoldDB" id="A0A396J9G3"/>
<keyword evidence="3 18" id="KW-0723">Serine/threonine-protein kinase</keyword>